<dbReference type="PANTHER" id="PTHR12227:SF0">
    <property type="entry name" value="GLYCERATE KINASE"/>
    <property type="match status" value="1"/>
</dbReference>
<evidence type="ECO:0000259" key="10">
    <source>
        <dbReference type="Pfam" id="PF05161"/>
    </source>
</evidence>
<dbReference type="InterPro" id="IPR025286">
    <property type="entry name" value="MOFRL_assoc_dom"/>
</dbReference>
<feature type="domain" description="MOFRL" evidence="10">
    <location>
        <begin position="417"/>
        <end position="534"/>
    </location>
</feature>
<keyword evidence="7" id="KW-0418">Kinase</keyword>
<evidence type="ECO:0000313" key="13">
    <source>
        <dbReference type="WBParaSite" id="PgR010_g098_t02"/>
    </source>
</evidence>
<evidence type="ECO:0000313" key="12">
    <source>
        <dbReference type="Proteomes" id="UP000887569"/>
    </source>
</evidence>
<accession>A0A915AJZ4</accession>
<sequence>MGWFYRCVPWKAVTRIKFGWPLGVVRRMIRKRRVENGMNDDEKERSPEDDQSEETSSSSSEQSDSEQGPSTMNELRSACIRAFRAAVAAVQPYERVRDALRVNGCQLTVGKRVYQLQHNVHVAAIGKAALGMVQGAEASLGKEIVEGIASVPRMTIKKIPPESHMITEFYEGATNNLPDEDACINAERIENMARRLRDPNDIFLVLLSGGGSALLPAPVNSISLADKLATIKAMTARGADIKQLNCVRRALSRLKGGKLAEIAHPAKIIAVIVSDIVGDPIDLIASGPTVIEHYSMLSENPTKVLKKLHAWEVIPPNVQQALQRASATRPANAKVDVQNTIICNNETAIKGVSKTLEGSGYSCHIASTTVAQDATLFGEQLAGLINSILGGMKPEDALRNLDMTCIDVNCPDDDRLALLFGGETTVTLTGKGKGGRNQQIVLSALSKLLEDPDTEIKGEFALLSAGTDGQDGPTDAAGAVLTSDDIKYIHDNGRWEKGDVDGFLRKNDSFNFWKVFRDGVCHVNTGPTGTNVMDVQVLLINKKVNIFTL</sequence>
<organism evidence="12 14">
    <name type="scientific">Parascaris univalens</name>
    <name type="common">Nematode worm</name>
    <dbReference type="NCBI Taxonomy" id="6257"/>
    <lineage>
        <taxon>Eukaryota</taxon>
        <taxon>Metazoa</taxon>
        <taxon>Ecdysozoa</taxon>
        <taxon>Nematoda</taxon>
        <taxon>Chromadorea</taxon>
        <taxon>Rhabditida</taxon>
        <taxon>Spirurina</taxon>
        <taxon>Ascaridomorpha</taxon>
        <taxon>Ascaridoidea</taxon>
        <taxon>Ascarididae</taxon>
        <taxon>Parascaris</taxon>
    </lineage>
</organism>
<dbReference type="InterPro" id="IPR007835">
    <property type="entry name" value="MOFRL"/>
</dbReference>
<dbReference type="Gene3D" id="3.40.1480.10">
    <property type="entry name" value="MOFRL domain"/>
    <property type="match status" value="1"/>
</dbReference>
<protein>
    <recommendedName>
        <fullName evidence="4">Glycerate kinase</fullName>
        <ecNumber evidence="3">2.7.1.31</ecNumber>
    </recommendedName>
</protein>
<dbReference type="WBParaSite" id="PgR010_g098_t02">
    <property type="protein sequence ID" value="PgR010_g098_t02"/>
    <property type="gene ID" value="PgR010_g098"/>
</dbReference>
<feature type="region of interest" description="Disordered" evidence="9">
    <location>
        <begin position="36"/>
        <end position="72"/>
    </location>
</feature>
<evidence type="ECO:0000256" key="5">
    <source>
        <dbReference type="ARBA" id="ARBA00022679"/>
    </source>
</evidence>
<dbReference type="PANTHER" id="PTHR12227">
    <property type="entry name" value="GLYCERATE KINASE"/>
    <property type="match status" value="1"/>
</dbReference>
<evidence type="ECO:0000256" key="1">
    <source>
        <dbReference type="ARBA" id="ARBA00000694"/>
    </source>
</evidence>
<evidence type="ECO:0000256" key="6">
    <source>
        <dbReference type="ARBA" id="ARBA00022741"/>
    </source>
</evidence>
<keyword evidence="5" id="KW-0808">Transferase</keyword>
<evidence type="ECO:0000256" key="2">
    <source>
        <dbReference type="ARBA" id="ARBA00005393"/>
    </source>
</evidence>
<feature type="domain" description="MOFRL-associated" evidence="11">
    <location>
        <begin position="81"/>
        <end position="323"/>
    </location>
</feature>
<evidence type="ECO:0000256" key="7">
    <source>
        <dbReference type="ARBA" id="ARBA00022777"/>
    </source>
</evidence>
<dbReference type="GO" id="GO:0005524">
    <property type="term" value="F:ATP binding"/>
    <property type="evidence" value="ECO:0007669"/>
    <property type="project" value="UniProtKB-KW"/>
</dbReference>
<comment type="catalytic activity">
    <reaction evidence="1">
        <text>(R)-glycerate + ATP = (2R)-3-phosphoglycerate + ADP + H(+)</text>
        <dbReference type="Rhea" id="RHEA:23516"/>
        <dbReference type="ChEBI" id="CHEBI:15378"/>
        <dbReference type="ChEBI" id="CHEBI:16659"/>
        <dbReference type="ChEBI" id="CHEBI:30616"/>
        <dbReference type="ChEBI" id="CHEBI:58272"/>
        <dbReference type="ChEBI" id="CHEBI:456216"/>
        <dbReference type="EC" id="2.7.1.31"/>
    </reaction>
</comment>
<evidence type="ECO:0000313" key="14">
    <source>
        <dbReference type="WBParaSite" id="PgR010_g098_t04"/>
    </source>
</evidence>
<dbReference type="InterPro" id="IPR037035">
    <property type="entry name" value="GK-like_C_sf"/>
</dbReference>
<dbReference type="GO" id="GO:0008887">
    <property type="term" value="F:glycerate kinase activity"/>
    <property type="evidence" value="ECO:0007669"/>
    <property type="project" value="UniProtKB-EC"/>
</dbReference>
<evidence type="ECO:0000256" key="4">
    <source>
        <dbReference type="ARBA" id="ARBA00020720"/>
    </source>
</evidence>
<dbReference type="GO" id="GO:0005737">
    <property type="term" value="C:cytoplasm"/>
    <property type="evidence" value="ECO:0007669"/>
    <property type="project" value="TreeGrafter"/>
</dbReference>
<proteinExistence type="inferred from homology"/>
<name>A0A915AJZ4_PARUN</name>
<dbReference type="InterPro" id="IPR038614">
    <property type="entry name" value="GK_N_sf"/>
</dbReference>
<dbReference type="FunFam" id="3.40.50.10180:FF:000001">
    <property type="entry name" value="Glycerate kinase"/>
    <property type="match status" value="1"/>
</dbReference>
<evidence type="ECO:0000259" key="11">
    <source>
        <dbReference type="Pfam" id="PF13660"/>
    </source>
</evidence>
<dbReference type="EC" id="2.7.1.31" evidence="3"/>
<dbReference type="Pfam" id="PF05161">
    <property type="entry name" value="MOFRL"/>
    <property type="match status" value="1"/>
</dbReference>
<dbReference type="Pfam" id="PF13660">
    <property type="entry name" value="DUF4147"/>
    <property type="match status" value="1"/>
</dbReference>
<evidence type="ECO:0000256" key="8">
    <source>
        <dbReference type="ARBA" id="ARBA00022840"/>
    </source>
</evidence>
<dbReference type="WBParaSite" id="PgR010_g098_t08">
    <property type="protein sequence ID" value="PgR010_g098_t08"/>
    <property type="gene ID" value="PgR010_g098"/>
</dbReference>
<evidence type="ECO:0000256" key="3">
    <source>
        <dbReference type="ARBA" id="ARBA00012101"/>
    </source>
</evidence>
<dbReference type="Gene3D" id="3.40.50.10180">
    <property type="entry name" value="Glycerate kinase, MOFRL-like N-terminal domain"/>
    <property type="match status" value="1"/>
</dbReference>
<dbReference type="Proteomes" id="UP000887569">
    <property type="component" value="Unplaced"/>
</dbReference>
<keyword evidence="6" id="KW-0547">Nucleotide-binding</keyword>
<evidence type="ECO:0000256" key="9">
    <source>
        <dbReference type="SAM" id="MobiDB-lite"/>
    </source>
</evidence>
<reference evidence="13 14" key="1">
    <citation type="submission" date="2022-11" db="UniProtKB">
        <authorList>
            <consortium name="WormBaseParasite"/>
        </authorList>
    </citation>
    <scope>IDENTIFICATION</scope>
</reference>
<feature type="compositionally biased region" description="Low complexity" evidence="9">
    <location>
        <begin position="54"/>
        <end position="67"/>
    </location>
</feature>
<keyword evidence="12" id="KW-1185">Reference proteome</keyword>
<dbReference type="WBParaSite" id="PgR010_g098_t04">
    <property type="protein sequence ID" value="PgR010_g098_t04"/>
    <property type="gene ID" value="PgR010_g098"/>
</dbReference>
<keyword evidence="8" id="KW-0067">ATP-binding</keyword>
<dbReference type="InterPro" id="IPR039760">
    <property type="entry name" value="MOFRL_protein"/>
</dbReference>
<comment type="similarity">
    <text evidence="2">Belongs to the glycerate kinase type-2 family.</text>
</comment>
<dbReference type="SUPFAM" id="SSF82544">
    <property type="entry name" value="GckA/TtuD-like"/>
    <property type="match status" value="1"/>
</dbReference>
<dbReference type="AlphaFoldDB" id="A0A915AJZ4"/>